<organism evidence="1 2">
    <name type="scientific">Mesorhizobium amorphae CCNWGS0123</name>
    <dbReference type="NCBI Taxonomy" id="1082933"/>
    <lineage>
        <taxon>Bacteria</taxon>
        <taxon>Pseudomonadati</taxon>
        <taxon>Pseudomonadota</taxon>
        <taxon>Alphaproteobacteria</taxon>
        <taxon>Hyphomicrobiales</taxon>
        <taxon>Phyllobacteriaceae</taxon>
        <taxon>Mesorhizobium</taxon>
    </lineage>
</organism>
<evidence type="ECO:0000313" key="2">
    <source>
        <dbReference type="Proteomes" id="UP000002949"/>
    </source>
</evidence>
<keyword evidence="2" id="KW-1185">Reference proteome</keyword>
<dbReference type="OrthoDB" id="8098905at2"/>
<accession>G6Y900</accession>
<evidence type="ECO:0008006" key="3">
    <source>
        <dbReference type="Google" id="ProtNLM"/>
    </source>
</evidence>
<dbReference type="AlphaFoldDB" id="G6Y900"/>
<dbReference type="EMBL" id="AGSN01000096">
    <property type="protein sequence ID" value="EHH11872.1"/>
    <property type="molecule type" value="Genomic_DNA"/>
</dbReference>
<reference evidence="1 2" key="1">
    <citation type="journal article" date="2012" name="J. Bacteriol.">
        <title>Draft Genome Sequence of Plant Growth-Promoting Rhizobium Mesorhizobium amorphae, Isolated from Zinc-Lead Mine Tailings.</title>
        <authorList>
            <person name="Hao X."/>
            <person name="Lin Y."/>
            <person name="Johnstone L."/>
            <person name="Baltrus D.A."/>
            <person name="Miller S.J."/>
            <person name="Wei G."/>
            <person name="Rensing C."/>
        </authorList>
    </citation>
    <scope>NUCLEOTIDE SEQUENCE [LARGE SCALE GENOMIC DNA]</scope>
    <source>
        <strain evidence="1 2">CCNWGS0123</strain>
    </source>
</reference>
<gene>
    <name evidence="1" type="ORF">MEA186_12096</name>
</gene>
<dbReference type="PATRIC" id="fig|1082933.3.peg.2338"/>
<name>G6Y900_9HYPH</name>
<sequence length="61" mass="6929">MIRIVGKKAKQRTESLADREMAIEAAYFARKFGLTKEEALKTLKEARVVKPLPSRNLAKAR</sequence>
<protein>
    <recommendedName>
        <fullName evidence="3">DUF3606 domain-containing protein</fullName>
    </recommendedName>
</protein>
<dbReference type="KEGG" id="mamo:A6B35_17040"/>
<proteinExistence type="predicted"/>
<dbReference type="RefSeq" id="WP_006201935.1">
    <property type="nucleotide sequence ID" value="NZ_AGSN01000096.1"/>
</dbReference>
<dbReference type="Proteomes" id="UP000002949">
    <property type="component" value="Unassembled WGS sequence"/>
</dbReference>
<evidence type="ECO:0000313" key="1">
    <source>
        <dbReference type="EMBL" id="EHH11872.1"/>
    </source>
</evidence>